<accession>A0A6N7J2Y0</accession>
<evidence type="ECO:0000313" key="1">
    <source>
        <dbReference type="EMBL" id="MQN01960.1"/>
    </source>
</evidence>
<name>A0A6N7J2Y0_9FIRM</name>
<organism evidence="1 2">
    <name type="scientific">Candidatus Weimeria bifida</name>
    <dbReference type="NCBI Taxonomy" id="2599074"/>
    <lineage>
        <taxon>Bacteria</taxon>
        <taxon>Bacillati</taxon>
        <taxon>Bacillota</taxon>
        <taxon>Clostridia</taxon>
        <taxon>Lachnospirales</taxon>
        <taxon>Lachnospiraceae</taxon>
        <taxon>Candidatus Weimeria</taxon>
    </lineage>
</organism>
<dbReference type="EMBL" id="VOGC01000007">
    <property type="protein sequence ID" value="MQN01960.1"/>
    <property type="molecule type" value="Genomic_DNA"/>
</dbReference>
<protein>
    <submittedName>
        <fullName evidence="1">Uncharacterized protein</fullName>
    </submittedName>
</protein>
<proteinExistence type="predicted"/>
<gene>
    <name evidence="1" type="ORF">FRC54_08680</name>
</gene>
<sequence length="206" mass="23785">MIAFLKNLKKKNIFKSTVCYCLVSVTERYDIMSASIALANYFASAKGYRTALAVTDQDETVLRMLSEKECISVDPTGYKDEYLTYYCVRGSDDLKKIKCRSYERLVLASYAASFDRELQKEADQIRIFGDISPWQYYDIRKNNSYFITDKAEGEQRSGKQLYTASARKCDIARLMKEFGTTVIETGFIKDPYRLEKTDLIKVEKIV</sequence>
<comment type="caution">
    <text evidence="1">The sequence shown here is derived from an EMBL/GenBank/DDBJ whole genome shotgun (WGS) entry which is preliminary data.</text>
</comment>
<dbReference type="AlphaFoldDB" id="A0A6N7J2Y0"/>
<reference evidence="1" key="1">
    <citation type="journal article" date="2020" name="Appl. Environ. Microbiol.">
        <title>Medium-Chain Fatty Acid Synthesis by 'Candidatus Weimeria bifida' gen. nov., sp. nov., and 'Candidatus Pseudoramibacter fermentans' sp. nov.</title>
        <authorList>
            <person name="Scarborough M.J."/>
            <person name="Myers K.S."/>
            <person name="Donohue T.J."/>
            <person name="Noguera D.R."/>
        </authorList>
    </citation>
    <scope>NUCLEOTIDE SEQUENCE</scope>
    <source>
        <strain evidence="1">LCO1.1</strain>
    </source>
</reference>
<dbReference type="Proteomes" id="UP000460257">
    <property type="component" value="Unassembled WGS sequence"/>
</dbReference>
<evidence type="ECO:0000313" key="2">
    <source>
        <dbReference type="Proteomes" id="UP000460257"/>
    </source>
</evidence>
<keyword evidence="2" id="KW-1185">Reference proteome</keyword>